<accession>A0AAE6M6W2</accession>
<evidence type="ECO:0000313" key="1">
    <source>
        <dbReference type="EMBL" id="QEJ98041.1"/>
    </source>
</evidence>
<gene>
    <name evidence="1" type="ORF">FUT82_08560</name>
</gene>
<reference evidence="1 2" key="1">
    <citation type="submission" date="2019-08" db="EMBL/GenBank/DDBJ databases">
        <authorList>
            <person name="Kuhnert P."/>
        </authorList>
    </citation>
    <scope>NUCLEOTIDE SEQUENCE [LARGE SCALE GENOMIC DNA]</scope>
    <source>
        <strain evidence="1 2">B36.5</strain>
    </source>
</reference>
<protein>
    <submittedName>
        <fullName evidence="1">Uncharacterized protein</fullName>
    </submittedName>
</protein>
<proteinExistence type="predicted"/>
<evidence type="ECO:0000313" key="2">
    <source>
        <dbReference type="Proteomes" id="UP000323594"/>
    </source>
</evidence>
<dbReference type="EMBL" id="CP042817">
    <property type="protein sequence ID" value="QEJ98041.1"/>
    <property type="molecule type" value="Genomic_DNA"/>
</dbReference>
<dbReference type="Proteomes" id="UP000323594">
    <property type="component" value="Chromosome"/>
</dbReference>
<organism evidence="1 2">
    <name type="scientific">Treponema phagedenis</name>
    <dbReference type="NCBI Taxonomy" id="162"/>
    <lineage>
        <taxon>Bacteria</taxon>
        <taxon>Pseudomonadati</taxon>
        <taxon>Spirochaetota</taxon>
        <taxon>Spirochaetia</taxon>
        <taxon>Spirochaetales</taxon>
        <taxon>Treponemataceae</taxon>
        <taxon>Treponema</taxon>
    </lineage>
</organism>
<sequence>MVNCSPLRRVELFFIKFFTICIKCIKKNNRVIKKRYTSMMNGMVHNKFSYLTPFLFFSLL</sequence>
<name>A0AAE6M6W2_TREPH</name>
<dbReference type="AlphaFoldDB" id="A0AAE6M6W2"/>